<keyword evidence="3" id="KW-1185">Reference proteome</keyword>
<dbReference type="Proteomes" id="UP000551758">
    <property type="component" value="Unassembled WGS sequence"/>
</dbReference>
<organism evidence="2 3">
    <name type="scientific">Diceros bicornis minor</name>
    <name type="common">South-central black rhinoceros</name>
    <dbReference type="NCBI Taxonomy" id="77932"/>
    <lineage>
        <taxon>Eukaryota</taxon>
        <taxon>Metazoa</taxon>
        <taxon>Chordata</taxon>
        <taxon>Craniata</taxon>
        <taxon>Vertebrata</taxon>
        <taxon>Euteleostomi</taxon>
        <taxon>Mammalia</taxon>
        <taxon>Eutheria</taxon>
        <taxon>Laurasiatheria</taxon>
        <taxon>Perissodactyla</taxon>
        <taxon>Rhinocerotidae</taxon>
        <taxon>Diceros</taxon>
    </lineage>
</organism>
<dbReference type="InterPro" id="IPR015943">
    <property type="entry name" value="WD40/YVTN_repeat-like_dom_sf"/>
</dbReference>
<dbReference type="AlphaFoldDB" id="A0A7J7F8A7"/>
<feature type="region of interest" description="Disordered" evidence="1">
    <location>
        <begin position="140"/>
        <end position="164"/>
    </location>
</feature>
<evidence type="ECO:0000313" key="2">
    <source>
        <dbReference type="EMBL" id="KAF5923926.1"/>
    </source>
</evidence>
<evidence type="ECO:0000256" key="1">
    <source>
        <dbReference type="SAM" id="MobiDB-lite"/>
    </source>
</evidence>
<gene>
    <name evidence="2" type="ORF">HPG69_010355</name>
</gene>
<name>A0A7J7F8A7_DICBM</name>
<protein>
    <submittedName>
        <fullName evidence="2">Uncharacterized protein</fullName>
    </submittedName>
</protein>
<sequence>TTSLLGGFSIGQVQYLDLIEKSASKLFSKEWLVDKTKYQVPVATCTCTTTETYAPGAGLLKQGHAFPVYTAKRKGPLATEQPTLAGVCQKGCLRVFHSYSLLPPGLLAEACFSCSGALTANLQRSPGHCGSSLRATWWPAPTSSSPHPPNPSGRLSGTPGSRPAWATPAVPGLHEVQLLAPLHCSKMAPGQPVLLLLEERSATAAQEGLSQSWAGPDKVLTDEETEARAGVGPGDLARKRKQSLPLRMTYFQMKVFPDVNYTLVLPLQLCSSEVFKDKDVS</sequence>
<accession>A0A7J7F8A7</accession>
<comment type="caution">
    <text evidence="2">The sequence shown here is derived from an EMBL/GenBank/DDBJ whole genome shotgun (WGS) entry which is preliminary data.</text>
</comment>
<feature type="non-terminal residue" evidence="2">
    <location>
        <position position="281"/>
    </location>
</feature>
<dbReference type="EMBL" id="JACDTQ010001070">
    <property type="protein sequence ID" value="KAF5923926.1"/>
    <property type="molecule type" value="Genomic_DNA"/>
</dbReference>
<proteinExistence type="predicted"/>
<dbReference type="Gene3D" id="2.130.10.10">
    <property type="entry name" value="YVTN repeat-like/Quinoprotein amine dehydrogenase"/>
    <property type="match status" value="1"/>
</dbReference>
<evidence type="ECO:0000313" key="3">
    <source>
        <dbReference type="Proteomes" id="UP000551758"/>
    </source>
</evidence>
<reference evidence="2 3" key="1">
    <citation type="journal article" date="2020" name="Mol. Biol. Evol.">
        <title>Interspecific Gene Flow and the Evolution of Specialization in Black and White Rhinoceros.</title>
        <authorList>
            <person name="Moodley Y."/>
            <person name="Westbury M.V."/>
            <person name="Russo I.M."/>
            <person name="Gopalakrishnan S."/>
            <person name="Rakotoarivelo A."/>
            <person name="Olsen R.A."/>
            <person name="Prost S."/>
            <person name="Tunstall T."/>
            <person name="Ryder O.A."/>
            <person name="Dalen L."/>
            <person name="Bruford M.W."/>
        </authorList>
    </citation>
    <scope>NUCLEOTIDE SEQUENCE [LARGE SCALE GENOMIC DNA]</scope>
    <source>
        <strain evidence="2">SBR-YM</strain>
        <tissue evidence="2">Skin</tissue>
    </source>
</reference>